<evidence type="ECO:0000313" key="7">
    <source>
        <dbReference type="Proteomes" id="UP000248330"/>
    </source>
</evidence>
<gene>
    <name evidence="6" type="ORF">C8D93_10169</name>
</gene>
<dbReference type="SMART" id="SM00862">
    <property type="entry name" value="Trans_reg_C"/>
    <property type="match status" value="1"/>
</dbReference>
<feature type="transmembrane region" description="Helical" evidence="4">
    <location>
        <begin position="141"/>
        <end position="159"/>
    </location>
</feature>
<protein>
    <submittedName>
        <fullName evidence="6">TolB-like protein</fullName>
    </submittedName>
</protein>
<keyword evidence="4" id="KW-0472">Membrane</keyword>
<dbReference type="InterPro" id="IPR001867">
    <property type="entry name" value="OmpR/PhoB-type_DNA-bd"/>
</dbReference>
<keyword evidence="1 2" id="KW-0238">DNA-binding</keyword>
<feature type="domain" description="OmpR/PhoB-type" evidence="5">
    <location>
        <begin position="10"/>
        <end position="110"/>
    </location>
</feature>
<dbReference type="InterPro" id="IPR036388">
    <property type="entry name" value="WH-like_DNA-bd_sf"/>
</dbReference>
<sequence>MYTATESGSEEPFRLGVLRIRPAEGAIEGPGGIEQVDPKVMAVLVLLSSRNGQVVSRDELIESVWGGRLVTEDAISRCIYQLRRHLGAAGGMAAKGLIETLPKRGYRLSVGSDAEHRNAPTVNAVRQADTHYKILLRATRIAAPVAIGAMLALLALLILRLTPARHPLKPPTLVVLPFADITDKQNNQLLADGITEDLINRLAQQPGLRVIARTSAFWFKGKDSDIATVAERLQASHVLEGSVRVVGERLRVNAHLVETKRSTHLWSRTFERSMSDDALALQSDIAESIATSIAPALSEAYSSSQAKRAGNPRPIKSHQLEATPTPHPTKAAVRHEG</sequence>
<proteinExistence type="predicted"/>
<name>A0A318EIQ1_9GAMM</name>
<reference evidence="6 7" key="1">
    <citation type="submission" date="2018-04" db="EMBL/GenBank/DDBJ databases">
        <title>Genomic Encyclopedia of Type Strains, Phase IV (KMG-IV): sequencing the most valuable type-strain genomes for metagenomic binning, comparative biology and taxonomic classification.</title>
        <authorList>
            <person name="Goeker M."/>
        </authorList>
    </citation>
    <scope>NUCLEOTIDE SEQUENCE [LARGE SCALE GENOMIC DNA]</scope>
    <source>
        <strain evidence="6 7">DSM 104150</strain>
    </source>
</reference>
<dbReference type="GO" id="GO:0006355">
    <property type="term" value="P:regulation of DNA-templated transcription"/>
    <property type="evidence" value="ECO:0007669"/>
    <property type="project" value="InterPro"/>
</dbReference>
<comment type="caution">
    <text evidence="6">The sequence shown here is derived from an EMBL/GenBank/DDBJ whole genome shotgun (WGS) entry which is preliminary data.</text>
</comment>
<dbReference type="GO" id="GO:0003677">
    <property type="term" value="F:DNA binding"/>
    <property type="evidence" value="ECO:0007669"/>
    <property type="project" value="UniProtKB-UniRule"/>
</dbReference>
<organism evidence="6 7">
    <name type="scientific">Sinimarinibacterium flocculans</name>
    <dbReference type="NCBI Taxonomy" id="985250"/>
    <lineage>
        <taxon>Bacteria</taxon>
        <taxon>Pseudomonadati</taxon>
        <taxon>Pseudomonadota</taxon>
        <taxon>Gammaproteobacteria</taxon>
        <taxon>Nevskiales</taxon>
        <taxon>Nevskiaceae</taxon>
        <taxon>Sinimarinibacterium</taxon>
    </lineage>
</organism>
<dbReference type="Gene3D" id="1.10.10.10">
    <property type="entry name" value="Winged helix-like DNA-binding domain superfamily/Winged helix DNA-binding domain"/>
    <property type="match status" value="1"/>
</dbReference>
<dbReference type="CDD" id="cd00383">
    <property type="entry name" value="trans_reg_C"/>
    <property type="match status" value="1"/>
</dbReference>
<dbReference type="AlphaFoldDB" id="A0A318EIQ1"/>
<dbReference type="PROSITE" id="PS51755">
    <property type="entry name" value="OMPR_PHOB"/>
    <property type="match status" value="1"/>
</dbReference>
<dbReference type="OrthoDB" id="1971692at2"/>
<feature type="DNA-binding region" description="OmpR/PhoB-type" evidence="2">
    <location>
        <begin position="10"/>
        <end position="110"/>
    </location>
</feature>
<dbReference type="SUPFAM" id="SSF46894">
    <property type="entry name" value="C-terminal effector domain of the bipartite response regulators"/>
    <property type="match status" value="1"/>
</dbReference>
<dbReference type="GO" id="GO:0000160">
    <property type="term" value="P:phosphorelay signal transduction system"/>
    <property type="evidence" value="ECO:0007669"/>
    <property type="project" value="InterPro"/>
</dbReference>
<evidence type="ECO:0000256" key="4">
    <source>
        <dbReference type="SAM" id="Phobius"/>
    </source>
</evidence>
<evidence type="ECO:0000259" key="5">
    <source>
        <dbReference type="PROSITE" id="PS51755"/>
    </source>
</evidence>
<dbReference type="Gene3D" id="3.40.50.10070">
    <property type="entry name" value="TolB, N-terminal domain"/>
    <property type="match status" value="1"/>
</dbReference>
<dbReference type="InterPro" id="IPR016032">
    <property type="entry name" value="Sig_transdc_resp-reg_C-effctor"/>
</dbReference>
<dbReference type="Pfam" id="PF00486">
    <property type="entry name" value="Trans_reg_C"/>
    <property type="match status" value="1"/>
</dbReference>
<evidence type="ECO:0000256" key="2">
    <source>
        <dbReference type="PROSITE-ProRule" id="PRU01091"/>
    </source>
</evidence>
<dbReference type="Proteomes" id="UP000248330">
    <property type="component" value="Unassembled WGS sequence"/>
</dbReference>
<dbReference type="EMBL" id="QICN01000001">
    <property type="protein sequence ID" value="PXV71031.1"/>
    <property type="molecule type" value="Genomic_DNA"/>
</dbReference>
<feature type="region of interest" description="Disordered" evidence="3">
    <location>
        <begin position="301"/>
        <end position="337"/>
    </location>
</feature>
<keyword evidence="4" id="KW-1133">Transmembrane helix</keyword>
<evidence type="ECO:0000256" key="3">
    <source>
        <dbReference type="SAM" id="MobiDB-lite"/>
    </source>
</evidence>
<accession>A0A318EIQ1</accession>
<keyword evidence="4" id="KW-0812">Transmembrane</keyword>
<keyword evidence="7" id="KW-1185">Reference proteome</keyword>
<evidence type="ECO:0000256" key="1">
    <source>
        <dbReference type="ARBA" id="ARBA00023125"/>
    </source>
</evidence>
<evidence type="ECO:0000313" key="6">
    <source>
        <dbReference type="EMBL" id="PXV71031.1"/>
    </source>
</evidence>